<dbReference type="AlphaFoldDB" id="A0A8K0PH63"/>
<dbReference type="Proteomes" id="UP000809789">
    <property type="component" value="Unassembled WGS sequence"/>
</dbReference>
<reference evidence="1" key="1">
    <citation type="submission" date="2021-07" db="EMBL/GenBank/DDBJ databases">
        <title>Elsinoe batatas strain:CRI-CJ2 Genome sequencing and assembly.</title>
        <authorList>
            <person name="Huang L."/>
        </authorList>
    </citation>
    <scope>NUCLEOTIDE SEQUENCE</scope>
    <source>
        <strain evidence="1">CRI-CJ2</strain>
    </source>
</reference>
<keyword evidence="2" id="KW-1185">Reference proteome</keyword>
<proteinExistence type="predicted"/>
<sequence length="133" mass="14456">MKKSSDYQNNLSGGKSLTGASRLHSGSIWPPLDVFQAPSDLVSRLGLTPQATVFSPPFISNNTNLPRMHVAPTACTPQETKLERLKRATSAAPLHPHSHITPPGQPPFLSLTLSCPVLSVRSLVEYHVLYLSF</sequence>
<name>A0A8K0PH63_9PEZI</name>
<dbReference type="OrthoDB" id="10353599at2759"/>
<gene>
    <name evidence="1" type="ORF">KVT40_007010</name>
</gene>
<evidence type="ECO:0000313" key="1">
    <source>
        <dbReference type="EMBL" id="KAG8625259.1"/>
    </source>
</evidence>
<evidence type="ECO:0000313" key="2">
    <source>
        <dbReference type="Proteomes" id="UP000809789"/>
    </source>
</evidence>
<organism evidence="1 2">
    <name type="scientific">Elsinoe batatas</name>
    <dbReference type="NCBI Taxonomy" id="2601811"/>
    <lineage>
        <taxon>Eukaryota</taxon>
        <taxon>Fungi</taxon>
        <taxon>Dikarya</taxon>
        <taxon>Ascomycota</taxon>
        <taxon>Pezizomycotina</taxon>
        <taxon>Dothideomycetes</taxon>
        <taxon>Dothideomycetidae</taxon>
        <taxon>Myriangiales</taxon>
        <taxon>Elsinoaceae</taxon>
        <taxon>Elsinoe</taxon>
    </lineage>
</organism>
<accession>A0A8K0PH63</accession>
<comment type="caution">
    <text evidence="1">The sequence shown here is derived from an EMBL/GenBank/DDBJ whole genome shotgun (WGS) entry which is preliminary data.</text>
</comment>
<dbReference type="EMBL" id="JAESVG020000008">
    <property type="protein sequence ID" value="KAG8625259.1"/>
    <property type="molecule type" value="Genomic_DNA"/>
</dbReference>
<protein>
    <submittedName>
        <fullName evidence="1">Uncharacterized protein</fullName>
    </submittedName>
</protein>